<comment type="caution">
    <text evidence="1">The sequence shown here is derived from an EMBL/GenBank/DDBJ whole genome shotgun (WGS) entry which is preliminary data.</text>
</comment>
<dbReference type="InParanoid" id="A0A1Y2EDU8"/>
<dbReference type="Proteomes" id="UP000193689">
    <property type="component" value="Unassembled WGS sequence"/>
</dbReference>
<dbReference type="SUPFAM" id="SSF81901">
    <property type="entry name" value="HCP-like"/>
    <property type="match status" value="1"/>
</dbReference>
<dbReference type="OrthoDB" id="5379420at2759"/>
<evidence type="ECO:0000313" key="1">
    <source>
        <dbReference type="EMBL" id="ORY69587.1"/>
    </source>
</evidence>
<name>A0A1Y2EDU8_9PEZI</name>
<proteinExistence type="predicted"/>
<dbReference type="GeneID" id="63775531"/>
<sequence>MRLYPKMALRSPIPWQQLQLLRRSTPSQHGLAIHRPFCPTSTLLRSFHSSPNHLMKVRKPGSFSTIRFTASDIPPLSHWESLASQTGNPITALGLTPEACLSTMQQYVSIAPTLQQRPLPTTLAKDKLHSIAVLIITGPPNAAWPIALHMLNTLVSLSYTPSILTMARLGFRTHKLGEPQFYPARCAFDALARKETDPNACTLQGLILAAQDTPATDMQALYWFRTAARLGGEVRGSWDWQAGCALQMGKVYLRQQEKDKARDIFRYVALELDVAEGCWLYATLLEHGEERKGMVLKAAVSGIQEAAREAARLEGLEMEKARQEGTLKGWEANLKGCLQKEWETIAGDRTMYEDGVSM</sequence>
<dbReference type="EMBL" id="MCFJ01000002">
    <property type="protein sequence ID" value="ORY69587.1"/>
    <property type="molecule type" value="Genomic_DNA"/>
</dbReference>
<dbReference type="AlphaFoldDB" id="A0A1Y2EDU8"/>
<keyword evidence="2" id="KW-1185">Reference proteome</keyword>
<dbReference type="STRING" id="1141098.A0A1Y2EDU8"/>
<evidence type="ECO:0000313" key="2">
    <source>
        <dbReference type="Proteomes" id="UP000193689"/>
    </source>
</evidence>
<accession>A0A1Y2EDU8</accession>
<gene>
    <name evidence="1" type="ORF">BCR38DRAFT_419498</name>
</gene>
<dbReference type="RefSeq" id="XP_040719537.1">
    <property type="nucleotide sequence ID" value="XM_040859319.1"/>
</dbReference>
<reference evidence="1 2" key="1">
    <citation type="submission" date="2016-07" db="EMBL/GenBank/DDBJ databases">
        <title>Pervasive Adenine N6-methylation of Active Genes in Fungi.</title>
        <authorList>
            <consortium name="DOE Joint Genome Institute"/>
            <person name="Mondo S.J."/>
            <person name="Dannebaum R.O."/>
            <person name="Kuo R.C."/>
            <person name="Labutti K."/>
            <person name="Haridas S."/>
            <person name="Kuo A."/>
            <person name="Salamov A."/>
            <person name="Ahrendt S.R."/>
            <person name="Lipzen A."/>
            <person name="Sullivan W."/>
            <person name="Andreopoulos W.B."/>
            <person name="Clum A."/>
            <person name="Lindquist E."/>
            <person name="Daum C."/>
            <person name="Ramamoorthy G.K."/>
            <person name="Gryganskyi A."/>
            <person name="Culley D."/>
            <person name="Magnuson J.K."/>
            <person name="James T.Y."/>
            <person name="O'Malley M.A."/>
            <person name="Stajich J.E."/>
            <person name="Spatafora J.W."/>
            <person name="Visel A."/>
            <person name="Grigoriev I.V."/>
        </authorList>
    </citation>
    <scope>NUCLEOTIDE SEQUENCE [LARGE SCALE GENOMIC DNA]</scope>
    <source>
        <strain evidence="1 2">CBS 129021</strain>
    </source>
</reference>
<protein>
    <submittedName>
        <fullName evidence="1">Uncharacterized protein</fullName>
    </submittedName>
</protein>
<organism evidence="1 2">
    <name type="scientific">Pseudomassariella vexata</name>
    <dbReference type="NCBI Taxonomy" id="1141098"/>
    <lineage>
        <taxon>Eukaryota</taxon>
        <taxon>Fungi</taxon>
        <taxon>Dikarya</taxon>
        <taxon>Ascomycota</taxon>
        <taxon>Pezizomycotina</taxon>
        <taxon>Sordariomycetes</taxon>
        <taxon>Xylariomycetidae</taxon>
        <taxon>Amphisphaeriales</taxon>
        <taxon>Pseudomassariaceae</taxon>
        <taxon>Pseudomassariella</taxon>
    </lineage>
</organism>